<evidence type="ECO:0000256" key="2">
    <source>
        <dbReference type="ARBA" id="ARBA00023125"/>
    </source>
</evidence>
<dbReference type="SUPFAM" id="SSF48498">
    <property type="entry name" value="Tetracyclin repressor-like, C-terminal domain"/>
    <property type="match status" value="1"/>
</dbReference>
<dbReference type="PANTHER" id="PTHR30055:SF234">
    <property type="entry name" value="HTH-TYPE TRANSCRIPTIONAL REGULATOR BETI"/>
    <property type="match status" value="1"/>
</dbReference>
<keyword evidence="1" id="KW-0805">Transcription regulation</keyword>
<dbReference type="Proteomes" id="UP000291832">
    <property type="component" value="Unassembled WGS sequence"/>
</dbReference>
<dbReference type="Gene3D" id="1.10.357.10">
    <property type="entry name" value="Tetracycline Repressor, domain 2"/>
    <property type="match status" value="1"/>
</dbReference>
<sequence length="227" mass="24790">MHSSPAEPGTSRAHPARLSGERGNVRGQATRLRILEAAEQLFAEHGLSAVPLRDIGKAAGQRNHAAVQYHFGERDEVVRAITEYRGAESELVRAELVAGLMLDTSRPTTRDVVGAFVRPLAIHFRPDNHYLQFLSVLITEEGGYEGLDGTHTGGQVITLRALLSRLLPEVPEAVLAERWWVTLTSAVHTLARYQTAQRKRESLPAAIDVLVTDLISFLAAGLAAPHD</sequence>
<feature type="domain" description="HTH tetR-type" evidence="5">
    <location>
        <begin position="34"/>
        <end position="81"/>
    </location>
</feature>
<name>A0A4Q7U0Z3_9MICO</name>
<keyword evidence="8" id="KW-1185">Reference proteome</keyword>
<dbReference type="AlphaFoldDB" id="A0A4Q7U0Z3"/>
<comment type="caution">
    <text evidence="7">The sequence shown here is derived from an EMBL/GenBank/DDBJ whole genome shotgun (WGS) entry which is preliminary data.</text>
</comment>
<evidence type="ECO:0000259" key="5">
    <source>
        <dbReference type="Pfam" id="PF00440"/>
    </source>
</evidence>
<dbReference type="Pfam" id="PF00440">
    <property type="entry name" value="TetR_N"/>
    <property type="match status" value="1"/>
</dbReference>
<evidence type="ECO:0000256" key="1">
    <source>
        <dbReference type="ARBA" id="ARBA00023015"/>
    </source>
</evidence>
<dbReference type="OrthoDB" id="3784817at2"/>
<evidence type="ECO:0000256" key="4">
    <source>
        <dbReference type="SAM" id="MobiDB-lite"/>
    </source>
</evidence>
<dbReference type="RefSeq" id="WP_130453380.1">
    <property type="nucleotide sequence ID" value="NZ_QYAG01000001.1"/>
</dbReference>
<organism evidence="7 8">
    <name type="scientific">Leucobacter luti</name>
    <dbReference type="NCBI Taxonomy" id="340320"/>
    <lineage>
        <taxon>Bacteria</taxon>
        <taxon>Bacillati</taxon>
        <taxon>Actinomycetota</taxon>
        <taxon>Actinomycetes</taxon>
        <taxon>Micrococcales</taxon>
        <taxon>Microbacteriaceae</taxon>
        <taxon>Leucobacter</taxon>
    </lineage>
</organism>
<evidence type="ECO:0000313" key="7">
    <source>
        <dbReference type="EMBL" id="RZT67066.1"/>
    </source>
</evidence>
<evidence type="ECO:0000256" key="3">
    <source>
        <dbReference type="ARBA" id="ARBA00023163"/>
    </source>
</evidence>
<keyword evidence="2" id="KW-0238">DNA-binding</keyword>
<evidence type="ECO:0000259" key="6">
    <source>
        <dbReference type="Pfam" id="PF17939"/>
    </source>
</evidence>
<dbReference type="InterPro" id="IPR009057">
    <property type="entry name" value="Homeodomain-like_sf"/>
</dbReference>
<keyword evidence="3" id="KW-0804">Transcription</keyword>
<dbReference type="EMBL" id="SHKI01000003">
    <property type="protein sequence ID" value="RZT67066.1"/>
    <property type="molecule type" value="Genomic_DNA"/>
</dbReference>
<dbReference type="InterPro" id="IPR041586">
    <property type="entry name" value="PsrA_TetR_C"/>
</dbReference>
<proteinExistence type="predicted"/>
<dbReference type="GO" id="GO:0003700">
    <property type="term" value="F:DNA-binding transcription factor activity"/>
    <property type="evidence" value="ECO:0007669"/>
    <property type="project" value="TreeGrafter"/>
</dbReference>
<evidence type="ECO:0000313" key="8">
    <source>
        <dbReference type="Proteomes" id="UP000291832"/>
    </source>
</evidence>
<feature type="domain" description="PsrA tetracyclin repressor-like C-terminal" evidence="6">
    <location>
        <begin position="128"/>
        <end position="221"/>
    </location>
</feature>
<dbReference type="InterPro" id="IPR050109">
    <property type="entry name" value="HTH-type_TetR-like_transc_reg"/>
</dbReference>
<gene>
    <name evidence="7" type="ORF">EV139_1198</name>
</gene>
<dbReference type="PANTHER" id="PTHR30055">
    <property type="entry name" value="HTH-TYPE TRANSCRIPTIONAL REGULATOR RUTR"/>
    <property type="match status" value="1"/>
</dbReference>
<protein>
    <submittedName>
        <fullName evidence="7">TetR family transcriptional regulator</fullName>
    </submittedName>
</protein>
<feature type="region of interest" description="Disordered" evidence="4">
    <location>
        <begin position="1"/>
        <end position="25"/>
    </location>
</feature>
<dbReference type="InterPro" id="IPR001647">
    <property type="entry name" value="HTH_TetR"/>
</dbReference>
<reference evidence="7 8" key="1">
    <citation type="journal article" date="2015" name="Stand. Genomic Sci.">
        <title>Genomic Encyclopedia of Bacterial and Archaeal Type Strains, Phase III: the genomes of soil and plant-associated and newly described type strains.</title>
        <authorList>
            <person name="Whitman W.B."/>
            <person name="Woyke T."/>
            <person name="Klenk H.P."/>
            <person name="Zhou Y."/>
            <person name="Lilburn T.G."/>
            <person name="Beck B.J."/>
            <person name="De Vos P."/>
            <person name="Vandamme P."/>
            <person name="Eisen J.A."/>
            <person name="Garrity G."/>
            <person name="Hugenholtz P."/>
            <person name="Kyrpides N.C."/>
        </authorList>
    </citation>
    <scope>NUCLEOTIDE SEQUENCE [LARGE SCALE GENOMIC DNA]</scope>
    <source>
        <strain evidence="7 8">RF6</strain>
    </source>
</reference>
<dbReference type="SUPFAM" id="SSF46689">
    <property type="entry name" value="Homeodomain-like"/>
    <property type="match status" value="1"/>
</dbReference>
<dbReference type="Pfam" id="PF17939">
    <property type="entry name" value="TetR_C_30"/>
    <property type="match status" value="1"/>
</dbReference>
<accession>A0A4Q7U0Z3</accession>
<dbReference type="InterPro" id="IPR036271">
    <property type="entry name" value="Tet_transcr_reg_TetR-rel_C_sf"/>
</dbReference>
<dbReference type="GO" id="GO:0000976">
    <property type="term" value="F:transcription cis-regulatory region binding"/>
    <property type="evidence" value="ECO:0007669"/>
    <property type="project" value="TreeGrafter"/>
</dbReference>